<proteinExistence type="predicted"/>
<evidence type="ECO:0000313" key="5">
    <source>
        <dbReference type="Proteomes" id="UP000722125"/>
    </source>
</evidence>
<dbReference type="EC" id="3.1.1.31" evidence="4"/>
<keyword evidence="2" id="KW-0119">Carbohydrate metabolism</keyword>
<dbReference type="Pfam" id="PF01182">
    <property type="entry name" value="Glucosamine_iso"/>
    <property type="match status" value="1"/>
</dbReference>
<protein>
    <submittedName>
        <fullName evidence="4">6-phosphogluconolactonase</fullName>
        <ecNumber evidence="4">3.1.1.31</ecNumber>
    </submittedName>
</protein>
<dbReference type="Proteomes" id="UP000722125">
    <property type="component" value="Unassembled WGS sequence"/>
</dbReference>
<dbReference type="InterPro" id="IPR004547">
    <property type="entry name" value="Glucosamine6P_isomerase"/>
</dbReference>
<gene>
    <name evidence="4" type="ORF">KIN34_01610</name>
</gene>
<dbReference type="GO" id="GO:0017057">
    <property type="term" value="F:6-phosphogluconolactonase activity"/>
    <property type="evidence" value="ECO:0007669"/>
    <property type="project" value="UniProtKB-EC"/>
</dbReference>
<dbReference type="EMBL" id="JAHBOH010000001">
    <property type="protein sequence ID" value="MBT0992987.1"/>
    <property type="molecule type" value="Genomic_DNA"/>
</dbReference>
<organism evidence="4 5">
    <name type="scientific">Cellulomonas fulva</name>
    <dbReference type="NCBI Taxonomy" id="2835530"/>
    <lineage>
        <taxon>Bacteria</taxon>
        <taxon>Bacillati</taxon>
        <taxon>Actinomycetota</taxon>
        <taxon>Actinomycetes</taxon>
        <taxon>Micrococcales</taxon>
        <taxon>Cellulomonadaceae</taxon>
        <taxon>Cellulomonas</taxon>
    </lineage>
</organism>
<sequence>MSTPPTVHADAQALGAAAAALVADRIEAAGPRPFLLGCPGGRSAASTYLALAEEVRRRGLDLSRLVVVMMDDYLVPDGDGGLRREDPAAAHSCERFARLEIVAPLNAAAARGQGVADENVWLPDPADPAAYDERIRAAGGIDLFLLASGASDGHVAFNPPGSDAATTTRVVQLPDTTRRDNLATFPTFGGDLAAVPTHGVTVGIATIRDHSREVLMLVHGADKRGAVRRLAGADRYDADWPATVFVDCAHPHLFVDEAAAADVVASTTH</sequence>
<dbReference type="PANTHER" id="PTHR11280">
    <property type="entry name" value="GLUCOSAMINE-6-PHOSPHATE ISOMERASE"/>
    <property type="match status" value="1"/>
</dbReference>
<feature type="domain" description="Glucosamine/galactosamine-6-phosphate isomerase" evidence="3">
    <location>
        <begin position="10"/>
        <end position="245"/>
    </location>
</feature>
<reference evidence="4 5" key="1">
    <citation type="submission" date="2021-05" db="EMBL/GenBank/DDBJ databases">
        <title>Description of Cellulomonas sp. DKR-3 sp. nov.</title>
        <authorList>
            <person name="Dahal R.H."/>
            <person name="Chaudhary D.K."/>
        </authorList>
    </citation>
    <scope>NUCLEOTIDE SEQUENCE [LARGE SCALE GENOMIC DNA]</scope>
    <source>
        <strain evidence="4 5">DKR-3</strain>
    </source>
</reference>
<keyword evidence="5" id="KW-1185">Reference proteome</keyword>
<dbReference type="InterPro" id="IPR006148">
    <property type="entry name" value="Glc/Gal-6P_isomerase"/>
</dbReference>
<dbReference type="InterPro" id="IPR037171">
    <property type="entry name" value="NagB/RpiA_transferase-like"/>
</dbReference>
<comment type="caution">
    <text evidence="4">The sequence shown here is derived from an EMBL/GenBank/DDBJ whole genome shotgun (WGS) entry which is preliminary data.</text>
</comment>
<dbReference type="RefSeq" id="WP_214345967.1">
    <property type="nucleotide sequence ID" value="NZ_JAHBOH010000001.1"/>
</dbReference>
<name>A0ABS5TV06_9CELL</name>
<evidence type="ECO:0000313" key="4">
    <source>
        <dbReference type="EMBL" id="MBT0992987.1"/>
    </source>
</evidence>
<evidence type="ECO:0000256" key="2">
    <source>
        <dbReference type="ARBA" id="ARBA00023277"/>
    </source>
</evidence>
<evidence type="ECO:0000259" key="3">
    <source>
        <dbReference type="Pfam" id="PF01182"/>
    </source>
</evidence>
<dbReference type="SUPFAM" id="SSF100950">
    <property type="entry name" value="NagB/RpiA/CoA transferase-like"/>
    <property type="match status" value="1"/>
</dbReference>
<dbReference type="Gene3D" id="3.40.50.1360">
    <property type="match status" value="1"/>
</dbReference>
<accession>A0ABS5TV06</accession>
<dbReference type="PANTHER" id="PTHR11280:SF5">
    <property type="entry name" value="GLUCOSAMINE-6-PHOSPHATE ISOMERASE"/>
    <property type="match status" value="1"/>
</dbReference>
<evidence type="ECO:0000256" key="1">
    <source>
        <dbReference type="ARBA" id="ARBA00022801"/>
    </source>
</evidence>
<keyword evidence="1 4" id="KW-0378">Hydrolase</keyword>